<organism evidence="1 2">
    <name type="scientific">Caerostris extrusa</name>
    <name type="common">Bark spider</name>
    <name type="synonym">Caerostris bankana</name>
    <dbReference type="NCBI Taxonomy" id="172846"/>
    <lineage>
        <taxon>Eukaryota</taxon>
        <taxon>Metazoa</taxon>
        <taxon>Ecdysozoa</taxon>
        <taxon>Arthropoda</taxon>
        <taxon>Chelicerata</taxon>
        <taxon>Arachnida</taxon>
        <taxon>Araneae</taxon>
        <taxon>Araneomorphae</taxon>
        <taxon>Entelegynae</taxon>
        <taxon>Araneoidea</taxon>
        <taxon>Araneidae</taxon>
        <taxon>Caerostris</taxon>
    </lineage>
</organism>
<name>A0AAV4NEA4_CAEEX</name>
<keyword evidence="2" id="KW-1185">Reference proteome</keyword>
<reference evidence="1 2" key="1">
    <citation type="submission" date="2021-06" db="EMBL/GenBank/DDBJ databases">
        <title>Caerostris extrusa draft genome.</title>
        <authorList>
            <person name="Kono N."/>
            <person name="Arakawa K."/>
        </authorList>
    </citation>
    <scope>NUCLEOTIDE SEQUENCE [LARGE SCALE GENOMIC DNA]</scope>
</reference>
<accession>A0AAV4NEA4</accession>
<dbReference type="AlphaFoldDB" id="A0AAV4NEA4"/>
<dbReference type="EMBL" id="BPLR01003220">
    <property type="protein sequence ID" value="GIX82281.1"/>
    <property type="molecule type" value="Genomic_DNA"/>
</dbReference>
<dbReference type="Proteomes" id="UP001054945">
    <property type="component" value="Unassembled WGS sequence"/>
</dbReference>
<sequence length="101" mass="11699">MKYRITSYKSSTKKLCVIKVFLDNTSFYTDRTTVFPGIFTQLHLNNRLSQAPFRYLGAARSFCLQSLLSIRASITPRWPSVTSPCFRKPVIRKPPFENHPL</sequence>
<gene>
    <name evidence="1" type="ORF">CEXT_453601</name>
</gene>
<evidence type="ECO:0000313" key="2">
    <source>
        <dbReference type="Proteomes" id="UP001054945"/>
    </source>
</evidence>
<proteinExistence type="predicted"/>
<protein>
    <submittedName>
        <fullName evidence="1">Uncharacterized protein</fullName>
    </submittedName>
</protein>
<evidence type="ECO:0000313" key="1">
    <source>
        <dbReference type="EMBL" id="GIX82281.1"/>
    </source>
</evidence>
<comment type="caution">
    <text evidence="1">The sequence shown here is derived from an EMBL/GenBank/DDBJ whole genome shotgun (WGS) entry which is preliminary data.</text>
</comment>